<dbReference type="SUPFAM" id="SSF54427">
    <property type="entry name" value="NTF2-like"/>
    <property type="match status" value="1"/>
</dbReference>
<feature type="domain" description="DUF4440" evidence="1">
    <location>
        <begin position="27"/>
        <end position="132"/>
    </location>
</feature>
<dbReference type="AlphaFoldDB" id="A0A1G6JZQ0"/>
<accession>A0A1G6JZQ0</accession>
<dbReference type="EMBL" id="FMZF01000001">
    <property type="protein sequence ID" value="SDC24061.1"/>
    <property type="molecule type" value="Genomic_DNA"/>
</dbReference>
<gene>
    <name evidence="2" type="ORF">SAMN05660690_1041</name>
</gene>
<dbReference type="Gene3D" id="3.10.450.50">
    <property type="match status" value="1"/>
</dbReference>
<name>A0A1G6JZQ0_9ACTN</name>
<evidence type="ECO:0000259" key="1">
    <source>
        <dbReference type="Pfam" id="PF14534"/>
    </source>
</evidence>
<dbReference type="Proteomes" id="UP000199416">
    <property type="component" value="Unassembled WGS sequence"/>
</dbReference>
<evidence type="ECO:0000313" key="2">
    <source>
        <dbReference type="EMBL" id="SDC24061.1"/>
    </source>
</evidence>
<dbReference type="InterPro" id="IPR027843">
    <property type="entry name" value="DUF4440"/>
</dbReference>
<dbReference type="InterPro" id="IPR032710">
    <property type="entry name" value="NTF2-like_dom_sf"/>
</dbReference>
<dbReference type="Pfam" id="PF14534">
    <property type="entry name" value="DUF4440"/>
    <property type="match status" value="1"/>
</dbReference>
<sequence>MTVRQGVAPGRGEPQAGAVEQQVTEELLALERAGWDALCAATGADFYGGVMADDGLMVLADGSVLDRPTVVAALGQSPPWHRYELTDVRVVAAGDGAAALVYTGRAWRDADGDPFTGAMTSLYVRVGGRWRLALYTQTPVP</sequence>
<keyword evidence="3" id="KW-1185">Reference proteome</keyword>
<dbReference type="STRING" id="1190417.SAMN05660690_1041"/>
<evidence type="ECO:0000313" key="3">
    <source>
        <dbReference type="Proteomes" id="UP000199416"/>
    </source>
</evidence>
<protein>
    <recommendedName>
        <fullName evidence="1">DUF4440 domain-containing protein</fullName>
    </recommendedName>
</protein>
<reference evidence="3" key="1">
    <citation type="submission" date="2016-10" db="EMBL/GenBank/DDBJ databases">
        <authorList>
            <person name="Varghese N."/>
            <person name="Submissions S."/>
        </authorList>
    </citation>
    <scope>NUCLEOTIDE SEQUENCE [LARGE SCALE GENOMIC DNA]</scope>
    <source>
        <strain evidence="3">DSM 45421</strain>
    </source>
</reference>
<proteinExistence type="predicted"/>
<organism evidence="2 3">
    <name type="scientific">Geodermatophilus telluris</name>
    <dbReference type="NCBI Taxonomy" id="1190417"/>
    <lineage>
        <taxon>Bacteria</taxon>
        <taxon>Bacillati</taxon>
        <taxon>Actinomycetota</taxon>
        <taxon>Actinomycetes</taxon>
        <taxon>Geodermatophilales</taxon>
        <taxon>Geodermatophilaceae</taxon>
        <taxon>Geodermatophilus</taxon>
    </lineage>
</organism>